<dbReference type="Proteomes" id="UP000299084">
    <property type="component" value="Unassembled WGS sequence"/>
</dbReference>
<dbReference type="EMBL" id="JWIN03000008">
    <property type="protein sequence ID" value="KAB1275572.1"/>
    <property type="molecule type" value="Genomic_DNA"/>
</dbReference>
<keyword evidence="2" id="KW-1185">Reference proteome</keyword>
<sequence length="88" mass="9860">MQIGSGCFTSNTNKGTLTEIRSVRKNVTNVAHCKDVGRTVCPGTWMELWRRGLEKGACSSRRMATERRVYPIPSVQRVPCRDLHPLSA</sequence>
<name>A0A5N4DWR3_CAMDR</name>
<comment type="caution">
    <text evidence="1">The sequence shown here is derived from an EMBL/GenBank/DDBJ whole genome shotgun (WGS) entry which is preliminary data.</text>
</comment>
<gene>
    <name evidence="1" type="ORF">Cadr_000010353</name>
</gene>
<accession>A0A5N4DWR3</accession>
<dbReference type="AlphaFoldDB" id="A0A5N4DWR3"/>
<reference evidence="1 2" key="1">
    <citation type="journal article" date="2019" name="Mol. Ecol. Resour.">
        <title>Improving Illumina assemblies with Hi-C and long reads: an example with the North African dromedary.</title>
        <authorList>
            <person name="Elbers J.P."/>
            <person name="Rogers M.F."/>
            <person name="Perelman P.L."/>
            <person name="Proskuryakova A.A."/>
            <person name="Serdyukova N.A."/>
            <person name="Johnson W.E."/>
            <person name="Horin P."/>
            <person name="Corander J."/>
            <person name="Murphy D."/>
            <person name="Burger P.A."/>
        </authorList>
    </citation>
    <scope>NUCLEOTIDE SEQUENCE [LARGE SCALE GENOMIC DNA]</scope>
    <source>
        <strain evidence="1">Drom800</strain>
        <tissue evidence="1">Blood</tissue>
    </source>
</reference>
<proteinExistence type="predicted"/>
<organism evidence="1 2">
    <name type="scientific">Camelus dromedarius</name>
    <name type="common">Dromedary</name>
    <name type="synonym">Arabian camel</name>
    <dbReference type="NCBI Taxonomy" id="9838"/>
    <lineage>
        <taxon>Eukaryota</taxon>
        <taxon>Metazoa</taxon>
        <taxon>Chordata</taxon>
        <taxon>Craniata</taxon>
        <taxon>Vertebrata</taxon>
        <taxon>Euteleostomi</taxon>
        <taxon>Mammalia</taxon>
        <taxon>Eutheria</taxon>
        <taxon>Laurasiatheria</taxon>
        <taxon>Artiodactyla</taxon>
        <taxon>Tylopoda</taxon>
        <taxon>Camelidae</taxon>
        <taxon>Camelus</taxon>
    </lineage>
</organism>
<evidence type="ECO:0000313" key="1">
    <source>
        <dbReference type="EMBL" id="KAB1275572.1"/>
    </source>
</evidence>
<evidence type="ECO:0000313" key="2">
    <source>
        <dbReference type="Proteomes" id="UP000299084"/>
    </source>
</evidence>
<protein>
    <submittedName>
        <fullName evidence="1">Uncharacterized protein</fullName>
    </submittedName>
</protein>